<gene>
    <name evidence="1" type="primary">vraC</name>
    <name evidence="1" type="ORF">NCTC11807_02423</name>
</gene>
<dbReference type="Proteomes" id="UP000255425">
    <property type="component" value="Unassembled WGS sequence"/>
</dbReference>
<accession>A0A380HBQ8</accession>
<organism evidence="1 2">
    <name type="scientific">Staphylococcus saccharolyticus</name>
    <dbReference type="NCBI Taxonomy" id="33028"/>
    <lineage>
        <taxon>Bacteria</taxon>
        <taxon>Bacillati</taxon>
        <taxon>Bacillota</taxon>
        <taxon>Bacilli</taxon>
        <taxon>Bacillales</taxon>
        <taxon>Staphylococcaceae</taxon>
        <taxon>Staphylococcus</taxon>
    </lineage>
</organism>
<reference evidence="1 2" key="1">
    <citation type="submission" date="2018-06" db="EMBL/GenBank/DDBJ databases">
        <authorList>
            <consortium name="Pathogen Informatics"/>
            <person name="Doyle S."/>
        </authorList>
    </citation>
    <scope>NUCLEOTIDE SEQUENCE [LARGE SCALE GENOMIC DNA]</scope>
    <source>
        <strain evidence="1 2">NCTC11807</strain>
    </source>
</reference>
<keyword evidence="2" id="KW-1185">Reference proteome</keyword>
<dbReference type="AlphaFoldDB" id="A0A380HBQ8"/>
<evidence type="ECO:0000313" key="2">
    <source>
        <dbReference type="Proteomes" id="UP000255425"/>
    </source>
</evidence>
<proteinExistence type="predicted"/>
<sequence>MLLYLKDCKEGRTIRFTNDEVQNSCELFNLEFTGNVPTLMCAKLWPEFKIYNSFINNTIVLVETQIKEIHKLATN</sequence>
<dbReference type="RefSeq" id="WP_238394167.1">
    <property type="nucleotide sequence ID" value="NZ_CP068029.1"/>
</dbReference>
<protein>
    <submittedName>
        <fullName evidence="1">Protein vraC</fullName>
    </submittedName>
</protein>
<dbReference type="EMBL" id="UHDZ01000001">
    <property type="protein sequence ID" value="SUM74085.1"/>
    <property type="molecule type" value="Genomic_DNA"/>
</dbReference>
<name>A0A380HBQ8_9STAP</name>
<evidence type="ECO:0000313" key="1">
    <source>
        <dbReference type="EMBL" id="SUM74085.1"/>
    </source>
</evidence>